<sequence length="752" mass="84434">MIKEPRAGGISGSLKAFRFDDETLLPFSDHHHQLMNELPDGFTLGGTSADLSCVDGPSPSSDCCPFGLGLVSSGSLGRDSPSSNDNDFSDTVFRYINQMLLEEGELDDNSVVFHDPLALEAAEKSLYEAIGQKPSPSERHSSGSDADGPDVLDSCSGSSCFVDSRHKSSSYSFASVENSVDTPSQGEFSDSRYHDSQVTMPDNFVLESSSADTIASQPAYLSNTNADYKNISRGPVEGERESIMQFEKGVEEARRFLPKNYQIFLDFVDDSTLSSLDGTSSPPLASADRGKKNHKRESIESEERSNKQSAVSVDDTELSEMFDKILLCHDQGRRPDCKNGEPRREKPPKLIEQNGHADVLKVEKVRGKKPSSNRAEAVDLRALLTLCAQAVSTDDRRTVEDYIRQIRQNSSVSGNGTQRLAHYFVNALEARLSGTGTRIYAALDCKMSAVDSLKAHHLYRSACPFQKLACIFANHNILSLAEKATTLHVIDFGILYGFQWPPLIFRLAKRAGGPPRLRITGIELPERGFRPAERVQATGQMLAKYCERFGVPFEYNAIAKKWETIRIEDLKLRKNETIAVNTLFRFKHLLDQTVAVNNPRDTVLNLIRKIKPDMFMQAVVNGSFNAPFFVTRFREALFHYSSMFDAFDYNLSQEDQVRLLYEKEFFGREVGNVLACEGSERVERPETYKQWQIRVMRAGFKQLQLDPVLMRKVRFKLTEQYHEDFVIDVDGQWMLQGWKGRILFASSGWVPA</sequence>
<evidence type="ECO:0000313" key="1">
    <source>
        <dbReference type="EMBL" id="KAI4385995.1"/>
    </source>
</evidence>
<dbReference type="Proteomes" id="UP001057402">
    <property type="component" value="Chromosome 2"/>
</dbReference>
<dbReference type="EMBL" id="CM042881">
    <property type="protein sequence ID" value="KAI4385995.1"/>
    <property type="molecule type" value="Genomic_DNA"/>
</dbReference>
<keyword evidence="2" id="KW-1185">Reference proteome</keyword>
<evidence type="ECO:0000313" key="2">
    <source>
        <dbReference type="Proteomes" id="UP001057402"/>
    </source>
</evidence>
<organism evidence="1 2">
    <name type="scientific">Melastoma candidum</name>
    <dbReference type="NCBI Taxonomy" id="119954"/>
    <lineage>
        <taxon>Eukaryota</taxon>
        <taxon>Viridiplantae</taxon>
        <taxon>Streptophyta</taxon>
        <taxon>Embryophyta</taxon>
        <taxon>Tracheophyta</taxon>
        <taxon>Spermatophyta</taxon>
        <taxon>Magnoliopsida</taxon>
        <taxon>eudicotyledons</taxon>
        <taxon>Gunneridae</taxon>
        <taxon>Pentapetalae</taxon>
        <taxon>rosids</taxon>
        <taxon>malvids</taxon>
        <taxon>Myrtales</taxon>
        <taxon>Melastomataceae</taxon>
        <taxon>Melastomatoideae</taxon>
        <taxon>Melastomateae</taxon>
        <taxon>Melastoma</taxon>
    </lineage>
</organism>
<reference evidence="2" key="1">
    <citation type="journal article" date="2023" name="Front. Plant Sci.">
        <title>Chromosomal-level genome assembly of Melastoma candidum provides insights into trichome evolution.</title>
        <authorList>
            <person name="Zhong Y."/>
            <person name="Wu W."/>
            <person name="Sun C."/>
            <person name="Zou P."/>
            <person name="Liu Y."/>
            <person name="Dai S."/>
            <person name="Zhou R."/>
        </authorList>
    </citation>
    <scope>NUCLEOTIDE SEQUENCE [LARGE SCALE GENOMIC DNA]</scope>
</reference>
<gene>
    <name evidence="1" type="ORF">MLD38_003972</name>
</gene>
<comment type="caution">
    <text evidence="1">The sequence shown here is derived from an EMBL/GenBank/DDBJ whole genome shotgun (WGS) entry which is preliminary data.</text>
</comment>
<name>A0ACB9S3Q3_9MYRT</name>
<accession>A0ACB9S3Q3</accession>
<proteinExistence type="predicted"/>
<protein>
    <submittedName>
        <fullName evidence="1">Uncharacterized protein</fullName>
    </submittedName>
</protein>